<dbReference type="SUPFAM" id="SSF103473">
    <property type="entry name" value="MFS general substrate transporter"/>
    <property type="match status" value="1"/>
</dbReference>
<dbReference type="GO" id="GO:0022857">
    <property type="term" value="F:transmembrane transporter activity"/>
    <property type="evidence" value="ECO:0007669"/>
    <property type="project" value="InterPro"/>
</dbReference>
<protein>
    <submittedName>
        <fullName evidence="9">Na+/melibiose symporter</fullName>
    </submittedName>
</protein>
<feature type="transmembrane region" description="Helical" evidence="7">
    <location>
        <begin position="236"/>
        <end position="254"/>
    </location>
</feature>
<evidence type="ECO:0000256" key="2">
    <source>
        <dbReference type="ARBA" id="ARBA00022448"/>
    </source>
</evidence>
<organism evidence="9 10">
    <name type="scientific">Caldicoprobacter faecalis</name>
    <dbReference type="NCBI Taxonomy" id="937334"/>
    <lineage>
        <taxon>Bacteria</taxon>
        <taxon>Bacillati</taxon>
        <taxon>Bacillota</taxon>
        <taxon>Clostridia</taxon>
        <taxon>Caldicoprobacterales</taxon>
        <taxon>Caldicoprobacteraceae</taxon>
        <taxon>Caldicoprobacter</taxon>
    </lineage>
</organism>
<feature type="transmembrane region" description="Helical" evidence="7">
    <location>
        <begin position="393"/>
        <end position="412"/>
    </location>
</feature>
<keyword evidence="2" id="KW-0813">Transport</keyword>
<comment type="subcellular location">
    <subcellularLocation>
        <location evidence="1">Cell membrane</location>
        <topology evidence="1">Multi-pass membrane protein</topology>
    </subcellularLocation>
</comment>
<dbReference type="STRING" id="937334.SAMN05444406_10959"/>
<feature type="transmembrane region" description="Helical" evidence="7">
    <location>
        <begin position="114"/>
        <end position="135"/>
    </location>
</feature>
<dbReference type="AlphaFoldDB" id="A0A1I5V226"/>
<dbReference type="PROSITE" id="PS50850">
    <property type="entry name" value="MFS"/>
    <property type="match status" value="1"/>
</dbReference>
<evidence type="ECO:0000256" key="5">
    <source>
        <dbReference type="ARBA" id="ARBA00022989"/>
    </source>
</evidence>
<dbReference type="GO" id="GO:0005886">
    <property type="term" value="C:plasma membrane"/>
    <property type="evidence" value="ECO:0007669"/>
    <property type="project" value="UniProtKB-SubCell"/>
</dbReference>
<dbReference type="InterPro" id="IPR011701">
    <property type="entry name" value="MFS"/>
</dbReference>
<evidence type="ECO:0000256" key="6">
    <source>
        <dbReference type="ARBA" id="ARBA00023136"/>
    </source>
</evidence>
<dbReference type="InterPro" id="IPR036259">
    <property type="entry name" value="MFS_trans_sf"/>
</dbReference>
<sequence>MGLGIIKKQLQETWNILKSFRGNARGCLVVEPLWGIPYNLFIPYASVYMLELGCTDEHIGIITSVGLLFQVFFSFISGYITDRLGRKRTTLIFDLIGWSLAVLIWAFAQNFYYFLVASIVNSFFRIVHTSWTCLLVEDTRPEERVHVYTWIQVAGLLAGFFAPIAGGLVKRYGVVPAMRGLYLFAFVSMTSMFFIRNRITHETQMGLIKMQTTKGFNVIEVLDEYRRICMQLLKSPHTMLAFGLMLFNNVQVTLRNTFSAILYTKGLGLSEGTIGMFTAITSAIMLFIYLFVMPTLGKLKVTRPLLWGFVLSIISNGIFVLSPPGKLHLSVLAIVIGATGMALIYPFVESLVANSINDEDRAKVMSILYVLVLGLTTPFGYIGGLLSSVSPKLPFVLIMVTFGISVMLLFILENIERHKRHDVVNAELGS</sequence>
<dbReference type="Proteomes" id="UP000198577">
    <property type="component" value="Unassembled WGS sequence"/>
</dbReference>
<keyword evidence="10" id="KW-1185">Reference proteome</keyword>
<evidence type="ECO:0000313" key="10">
    <source>
        <dbReference type="Proteomes" id="UP000198577"/>
    </source>
</evidence>
<feature type="transmembrane region" description="Helical" evidence="7">
    <location>
        <begin position="147"/>
        <end position="165"/>
    </location>
</feature>
<feature type="transmembrane region" description="Helical" evidence="7">
    <location>
        <begin position="59"/>
        <end position="79"/>
    </location>
</feature>
<dbReference type="PANTHER" id="PTHR23517">
    <property type="entry name" value="RESISTANCE PROTEIN MDTM, PUTATIVE-RELATED-RELATED"/>
    <property type="match status" value="1"/>
</dbReference>
<dbReference type="InterPro" id="IPR050171">
    <property type="entry name" value="MFS_Transporters"/>
</dbReference>
<evidence type="ECO:0000256" key="7">
    <source>
        <dbReference type="SAM" id="Phobius"/>
    </source>
</evidence>
<feature type="transmembrane region" description="Helical" evidence="7">
    <location>
        <begin position="91"/>
        <end position="108"/>
    </location>
</feature>
<feature type="domain" description="Major facilitator superfamily (MFS) profile" evidence="8">
    <location>
        <begin position="1"/>
        <end position="417"/>
    </location>
</feature>
<evidence type="ECO:0000256" key="1">
    <source>
        <dbReference type="ARBA" id="ARBA00004651"/>
    </source>
</evidence>
<dbReference type="Gene3D" id="1.20.1250.20">
    <property type="entry name" value="MFS general substrate transporter like domains"/>
    <property type="match status" value="1"/>
</dbReference>
<evidence type="ECO:0000259" key="8">
    <source>
        <dbReference type="PROSITE" id="PS50850"/>
    </source>
</evidence>
<evidence type="ECO:0000313" key="9">
    <source>
        <dbReference type="EMBL" id="SFQ01531.1"/>
    </source>
</evidence>
<keyword evidence="4 7" id="KW-0812">Transmembrane</keyword>
<feature type="transmembrane region" description="Helical" evidence="7">
    <location>
        <begin position="274"/>
        <end position="292"/>
    </location>
</feature>
<dbReference type="InterPro" id="IPR020846">
    <property type="entry name" value="MFS_dom"/>
</dbReference>
<name>A0A1I5V226_9FIRM</name>
<reference evidence="9 10" key="1">
    <citation type="submission" date="2016-10" db="EMBL/GenBank/DDBJ databases">
        <authorList>
            <person name="de Groot N.N."/>
        </authorList>
    </citation>
    <scope>NUCLEOTIDE SEQUENCE [LARGE SCALE GENOMIC DNA]</scope>
    <source>
        <strain evidence="9 10">DSM 20678</strain>
    </source>
</reference>
<dbReference type="EMBL" id="FOXR01000009">
    <property type="protein sequence ID" value="SFQ01531.1"/>
    <property type="molecule type" value="Genomic_DNA"/>
</dbReference>
<proteinExistence type="predicted"/>
<dbReference type="Pfam" id="PF07690">
    <property type="entry name" value="MFS_1"/>
    <property type="match status" value="1"/>
</dbReference>
<feature type="transmembrane region" description="Helical" evidence="7">
    <location>
        <begin position="368"/>
        <end position="387"/>
    </location>
</feature>
<dbReference type="RefSeq" id="WP_177206099.1">
    <property type="nucleotide sequence ID" value="NZ_FOXR01000009.1"/>
</dbReference>
<keyword evidence="6 7" id="KW-0472">Membrane</keyword>
<evidence type="ECO:0000256" key="3">
    <source>
        <dbReference type="ARBA" id="ARBA00022475"/>
    </source>
</evidence>
<keyword evidence="3" id="KW-1003">Cell membrane</keyword>
<feature type="transmembrane region" description="Helical" evidence="7">
    <location>
        <begin position="177"/>
        <end position="195"/>
    </location>
</feature>
<gene>
    <name evidence="9" type="ORF">SAMN05444406_10959</name>
</gene>
<feature type="transmembrane region" description="Helical" evidence="7">
    <location>
        <begin position="304"/>
        <end position="321"/>
    </location>
</feature>
<accession>A0A1I5V226</accession>
<feature type="transmembrane region" description="Helical" evidence="7">
    <location>
        <begin position="327"/>
        <end position="348"/>
    </location>
</feature>
<evidence type="ECO:0000256" key="4">
    <source>
        <dbReference type="ARBA" id="ARBA00022692"/>
    </source>
</evidence>
<keyword evidence="5 7" id="KW-1133">Transmembrane helix</keyword>